<feature type="domain" description="Ketoreductase" evidence="4">
    <location>
        <begin position="8"/>
        <end position="214"/>
    </location>
</feature>
<dbReference type="PRINTS" id="PR00080">
    <property type="entry name" value="SDRFAMILY"/>
</dbReference>
<evidence type="ECO:0000313" key="5">
    <source>
        <dbReference type="EMBL" id="GAA1136083.1"/>
    </source>
</evidence>
<dbReference type="InterPro" id="IPR036291">
    <property type="entry name" value="NAD(P)-bd_dom_sf"/>
</dbReference>
<keyword evidence="6" id="KW-1185">Reference proteome</keyword>
<keyword evidence="2" id="KW-0560">Oxidoreductase</keyword>
<dbReference type="CDD" id="cd05233">
    <property type="entry name" value="SDR_c"/>
    <property type="match status" value="1"/>
</dbReference>
<dbReference type="PANTHER" id="PTHR24321">
    <property type="entry name" value="DEHYDROGENASES, SHORT CHAIN"/>
    <property type="match status" value="1"/>
</dbReference>
<dbReference type="InterPro" id="IPR057326">
    <property type="entry name" value="KR_dom"/>
</dbReference>
<dbReference type="PRINTS" id="PR00081">
    <property type="entry name" value="GDHRDH"/>
</dbReference>
<protein>
    <submittedName>
        <fullName evidence="5">SDR family NAD(P)-dependent oxidoreductase</fullName>
    </submittedName>
</protein>
<evidence type="ECO:0000256" key="1">
    <source>
        <dbReference type="ARBA" id="ARBA00006484"/>
    </source>
</evidence>
<keyword evidence="3" id="KW-0520">NAD</keyword>
<comment type="similarity">
    <text evidence="1">Belongs to the short-chain dehydrogenases/reductases (SDR) family.</text>
</comment>
<gene>
    <name evidence="5" type="ORF">GCM10009606_15310</name>
</gene>
<dbReference type="EMBL" id="BAAAJE010000006">
    <property type="protein sequence ID" value="GAA1136083.1"/>
    <property type="molecule type" value="Genomic_DNA"/>
</dbReference>
<dbReference type="Gene3D" id="3.40.50.720">
    <property type="entry name" value="NAD(P)-binding Rossmann-like Domain"/>
    <property type="match status" value="1"/>
</dbReference>
<organism evidence="5 6">
    <name type="scientific">Nocardioides aquiterrae</name>
    <dbReference type="NCBI Taxonomy" id="203799"/>
    <lineage>
        <taxon>Bacteria</taxon>
        <taxon>Bacillati</taxon>
        <taxon>Actinomycetota</taxon>
        <taxon>Actinomycetes</taxon>
        <taxon>Propionibacteriales</taxon>
        <taxon>Nocardioidaceae</taxon>
        <taxon>Nocardioides</taxon>
    </lineage>
</organism>
<proteinExistence type="inferred from homology"/>
<sequence>MTQRMTGRTVLVTGGAGGMGVASVRALAAEGAHVGVADINADAVRAVAEEVGGTPLVLDVTSPDDVERVVDGFAAERGGIHALVNFAGIVDPRPMDEIDPESWSRVFDINVRGTWLMCKAVIPHMPHGGSIVNIGSRAGLVGGTTSGASYAASKAAVICLTKSVAKFAAAQGIRANVINPGCIETPMLDSFAPEVRAAMPGQAALGRLGRPEEIADSVLFLAGDESSFMTGAQLNVNGGSHM</sequence>
<comment type="caution">
    <text evidence="5">The sequence shown here is derived from an EMBL/GenBank/DDBJ whole genome shotgun (WGS) entry which is preliminary data.</text>
</comment>
<evidence type="ECO:0000313" key="6">
    <source>
        <dbReference type="Proteomes" id="UP001499979"/>
    </source>
</evidence>
<reference evidence="6" key="1">
    <citation type="journal article" date="2019" name="Int. J. Syst. Evol. Microbiol.">
        <title>The Global Catalogue of Microorganisms (GCM) 10K type strain sequencing project: providing services to taxonomists for standard genome sequencing and annotation.</title>
        <authorList>
            <consortium name="The Broad Institute Genomics Platform"/>
            <consortium name="The Broad Institute Genome Sequencing Center for Infectious Disease"/>
            <person name="Wu L."/>
            <person name="Ma J."/>
        </authorList>
    </citation>
    <scope>NUCLEOTIDE SEQUENCE [LARGE SCALE GENOMIC DNA]</scope>
    <source>
        <strain evidence="6">JCM 11813</strain>
    </source>
</reference>
<dbReference type="SUPFAM" id="SSF51735">
    <property type="entry name" value="NAD(P)-binding Rossmann-fold domains"/>
    <property type="match status" value="1"/>
</dbReference>
<evidence type="ECO:0000256" key="2">
    <source>
        <dbReference type="ARBA" id="ARBA00023002"/>
    </source>
</evidence>
<name>A0ABP4EV94_9ACTN</name>
<dbReference type="SMART" id="SM00822">
    <property type="entry name" value="PKS_KR"/>
    <property type="match status" value="1"/>
</dbReference>
<dbReference type="Proteomes" id="UP001499979">
    <property type="component" value="Unassembled WGS sequence"/>
</dbReference>
<dbReference type="PANTHER" id="PTHR24321:SF8">
    <property type="entry name" value="ESTRADIOL 17-BETA-DEHYDROGENASE 8-RELATED"/>
    <property type="match status" value="1"/>
</dbReference>
<dbReference type="InterPro" id="IPR002347">
    <property type="entry name" value="SDR_fam"/>
</dbReference>
<evidence type="ECO:0000259" key="4">
    <source>
        <dbReference type="SMART" id="SM00822"/>
    </source>
</evidence>
<evidence type="ECO:0000256" key="3">
    <source>
        <dbReference type="ARBA" id="ARBA00023027"/>
    </source>
</evidence>
<accession>A0ABP4EV94</accession>
<dbReference type="Pfam" id="PF13561">
    <property type="entry name" value="adh_short_C2"/>
    <property type="match status" value="1"/>
</dbReference>